<comment type="similarity">
    <text evidence="9">Belongs to the GSP H family.</text>
</comment>
<evidence type="ECO:0000256" key="2">
    <source>
        <dbReference type="ARBA" id="ARBA00021549"/>
    </source>
</evidence>
<reference evidence="13 14" key="1">
    <citation type="submission" date="2015-11" db="EMBL/GenBank/DDBJ databases">
        <title>Exploring the genomic traits of fungus-feeding bacterial genus Collimonas.</title>
        <authorList>
            <person name="Song C."/>
            <person name="Schmidt R."/>
            <person name="de Jager V."/>
            <person name="Krzyzanowska D."/>
            <person name="Jongedijk E."/>
            <person name="Cankar K."/>
            <person name="Beekwilder J."/>
            <person name="van Veen A."/>
            <person name="de Boer W."/>
            <person name="van Veen J.A."/>
            <person name="Garbeva P."/>
        </authorList>
    </citation>
    <scope>NUCLEOTIDE SEQUENCE [LARGE SCALE GENOMIC DNA]</scope>
    <source>
        <strain evidence="13 14">Ter91</strain>
    </source>
</reference>
<dbReference type="InterPro" id="IPR012902">
    <property type="entry name" value="N_methyl_site"/>
</dbReference>
<dbReference type="RefSeq" id="WP_061942944.1">
    <property type="nucleotide sequence ID" value="NZ_CP013234.1"/>
</dbReference>
<evidence type="ECO:0000256" key="9">
    <source>
        <dbReference type="ARBA" id="ARBA00025772"/>
    </source>
</evidence>
<dbReference type="OrthoDB" id="8775913at2"/>
<feature type="domain" description="General secretion pathway GspH" evidence="12">
    <location>
        <begin position="53"/>
        <end position="169"/>
    </location>
</feature>
<evidence type="ECO:0000259" key="12">
    <source>
        <dbReference type="Pfam" id="PF12019"/>
    </source>
</evidence>
<evidence type="ECO:0000256" key="5">
    <source>
        <dbReference type="ARBA" id="ARBA00022519"/>
    </source>
</evidence>
<evidence type="ECO:0000256" key="10">
    <source>
        <dbReference type="ARBA" id="ARBA00030775"/>
    </source>
</evidence>
<keyword evidence="6 11" id="KW-0812">Transmembrane</keyword>
<organism evidence="13 14">
    <name type="scientific">Collimonas pratensis</name>
    <dbReference type="NCBI Taxonomy" id="279113"/>
    <lineage>
        <taxon>Bacteria</taxon>
        <taxon>Pseudomonadati</taxon>
        <taxon>Pseudomonadota</taxon>
        <taxon>Betaproteobacteria</taxon>
        <taxon>Burkholderiales</taxon>
        <taxon>Oxalobacteraceae</taxon>
        <taxon>Collimonas</taxon>
    </lineage>
</organism>
<dbReference type="SUPFAM" id="SSF54523">
    <property type="entry name" value="Pili subunits"/>
    <property type="match status" value="1"/>
</dbReference>
<feature type="transmembrane region" description="Helical" evidence="11">
    <location>
        <begin position="16"/>
        <end position="38"/>
    </location>
</feature>
<dbReference type="Proteomes" id="UP000074561">
    <property type="component" value="Chromosome"/>
</dbReference>
<dbReference type="STRING" id="279113.CPter91_4150"/>
<dbReference type="InterPro" id="IPR022346">
    <property type="entry name" value="T2SS_GspH"/>
</dbReference>
<evidence type="ECO:0000313" key="14">
    <source>
        <dbReference type="Proteomes" id="UP000074561"/>
    </source>
</evidence>
<keyword evidence="3" id="KW-1003">Cell membrane</keyword>
<protein>
    <recommendedName>
        <fullName evidence="2">Type II secretion system protein H</fullName>
    </recommendedName>
    <alternativeName>
        <fullName evidence="10">General secretion pathway protein H</fullName>
    </alternativeName>
</protein>
<dbReference type="GO" id="GO:0005886">
    <property type="term" value="C:plasma membrane"/>
    <property type="evidence" value="ECO:0007669"/>
    <property type="project" value="UniProtKB-SubCell"/>
</dbReference>
<dbReference type="KEGG" id="cpra:CPter91_4150"/>
<dbReference type="Pfam" id="PF12019">
    <property type="entry name" value="GspH"/>
    <property type="match status" value="1"/>
</dbReference>
<dbReference type="GO" id="GO:0015628">
    <property type="term" value="P:protein secretion by the type II secretion system"/>
    <property type="evidence" value="ECO:0007669"/>
    <property type="project" value="InterPro"/>
</dbReference>
<evidence type="ECO:0000256" key="4">
    <source>
        <dbReference type="ARBA" id="ARBA00022481"/>
    </source>
</evidence>
<evidence type="ECO:0000256" key="8">
    <source>
        <dbReference type="ARBA" id="ARBA00023136"/>
    </source>
</evidence>
<evidence type="ECO:0000256" key="11">
    <source>
        <dbReference type="SAM" id="Phobius"/>
    </source>
</evidence>
<dbReference type="PATRIC" id="fig|279113.9.peg.4119"/>
<keyword evidence="7 11" id="KW-1133">Transmembrane helix</keyword>
<dbReference type="InterPro" id="IPR045584">
    <property type="entry name" value="Pilin-like"/>
</dbReference>
<proteinExistence type="inferred from homology"/>
<evidence type="ECO:0000256" key="7">
    <source>
        <dbReference type="ARBA" id="ARBA00022989"/>
    </source>
</evidence>
<dbReference type="AlphaFoldDB" id="A0A127Q8Z3"/>
<keyword evidence="8 11" id="KW-0472">Membrane</keyword>
<evidence type="ECO:0000256" key="3">
    <source>
        <dbReference type="ARBA" id="ARBA00022475"/>
    </source>
</evidence>
<dbReference type="EMBL" id="CP013234">
    <property type="protein sequence ID" value="AMP06466.1"/>
    <property type="molecule type" value="Genomic_DNA"/>
</dbReference>
<evidence type="ECO:0000313" key="13">
    <source>
        <dbReference type="EMBL" id="AMP06466.1"/>
    </source>
</evidence>
<keyword evidence="5" id="KW-0997">Cell inner membrane</keyword>
<dbReference type="Pfam" id="PF07963">
    <property type="entry name" value="N_methyl"/>
    <property type="match status" value="1"/>
</dbReference>
<dbReference type="Gene3D" id="3.55.40.10">
    <property type="entry name" value="minor pseudopilin epsh domain"/>
    <property type="match status" value="1"/>
</dbReference>
<comment type="subcellular location">
    <subcellularLocation>
        <location evidence="1">Cell inner membrane</location>
        <topology evidence="1">Single-pass membrane protein</topology>
    </subcellularLocation>
</comment>
<dbReference type="GO" id="GO:0015627">
    <property type="term" value="C:type II protein secretion system complex"/>
    <property type="evidence" value="ECO:0007669"/>
    <property type="project" value="InterPro"/>
</dbReference>
<keyword evidence="4" id="KW-0488">Methylation</keyword>
<evidence type="ECO:0000256" key="1">
    <source>
        <dbReference type="ARBA" id="ARBA00004377"/>
    </source>
</evidence>
<evidence type="ECO:0000256" key="6">
    <source>
        <dbReference type="ARBA" id="ARBA00022692"/>
    </source>
</evidence>
<sequence>MSIPRSPEQALPRQDGITLMEALITLALMGILLGLALPSMRAFVIQNRLAAETRLLIAALTLARNEAVERGRPVLLCRSSNADAADARCSGAVSGDRDGADWGAGWLVLAADDRQVLQRQGALDANTQARASRSTISYHASGDASGNFTNVVFGHNNEFARTVCIAASGRISLKHDSSEC</sequence>
<accession>A0A127Q8Z3</accession>
<gene>
    <name evidence="13" type="ORF">CPter91_4150</name>
</gene>
<name>A0A127Q8Z3_9BURK</name>